<dbReference type="Proteomes" id="UP000288716">
    <property type="component" value="Unassembled WGS sequence"/>
</dbReference>
<dbReference type="PANTHER" id="PTHR11566:SF212">
    <property type="entry name" value="DYNAMIN"/>
    <property type="match status" value="1"/>
</dbReference>
<evidence type="ECO:0000259" key="3">
    <source>
        <dbReference type="PROSITE" id="PS51718"/>
    </source>
</evidence>
<dbReference type="Gene3D" id="3.40.50.300">
    <property type="entry name" value="P-loop containing nucleotide triphosphate hydrolases"/>
    <property type="match status" value="1"/>
</dbReference>
<evidence type="ECO:0000313" key="5">
    <source>
        <dbReference type="Proteomes" id="UP000288716"/>
    </source>
</evidence>
<dbReference type="GO" id="GO:0005886">
    <property type="term" value="C:plasma membrane"/>
    <property type="evidence" value="ECO:0007669"/>
    <property type="project" value="TreeGrafter"/>
</dbReference>
<dbReference type="GO" id="GO:0031623">
    <property type="term" value="P:receptor internalization"/>
    <property type="evidence" value="ECO:0007669"/>
    <property type="project" value="TreeGrafter"/>
</dbReference>
<keyword evidence="5" id="KW-1185">Reference proteome</keyword>
<feature type="non-terminal residue" evidence="4">
    <location>
        <position position="1"/>
    </location>
</feature>
<evidence type="ECO:0000256" key="2">
    <source>
        <dbReference type="ARBA" id="ARBA00023134"/>
    </source>
</evidence>
<evidence type="ECO:0000256" key="1">
    <source>
        <dbReference type="ARBA" id="ARBA00022741"/>
    </source>
</evidence>
<feature type="domain" description="Dynamin-type G" evidence="3">
    <location>
        <begin position="1"/>
        <end position="114"/>
    </location>
</feature>
<dbReference type="GO" id="GO:0005525">
    <property type="term" value="F:GTP binding"/>
    <property type="evidence" value="ECO:0007669"/>
    <property type="project" value="UniProtKB-KW"/>
</dbReference>
<dbReference type="PANTHER" id="PTHR11566">
    <property type="entry name" value="DYNAMIN"/>
    <property type="match status" value="1"/>
</dbReference>
<dbReference type="InterPro" id="IPR027417">
    <property type="entry name" value="P-loop_NTPase"/>
</dbReference>
<dbReference type="VEuPathDB" id="VectorBase:LDEU012971"/>
<dbReference type="InterPro" id="IPR022812">
    <property type="entry name" value="Dynamin"/>
</dbReference>
<dbReference type="STRING" id="299467.A0A443RVJ9"/>
<protein>
    <submittedName>
        <fullName evidence="4">Dynamin-1-like protein</fullName>
    </submittedName>
</protein>
<keyword evidence="1" id="KW-0547">Nucleotide-binding</keyword>
<keyword evidence="2" id="KW-0342">GTP-binding</keyword>
<dbReference type="EMBL" id="NCKV01030609">
    <property type="protein sequence ID" value="RWS19069.1"/>
    <property type="molecule type" value="Genomic_DNA"/>
</dbReference>
<dbReference type="GO" id="GO:0005737">
    <property type="term" value="C:cytoplasm"/>
    <property type="evidence" value="ECO:0007669"/>
    <property type="project" value="TreeGrafter"/>
</dbReference>
<dbReference type="SUPFAM" id="SSF52540">
    <property type="entry name" value="P-loop containing nucleoside triphosphate hydrolases"/>
    <property type="match status" value="1"/>
</dbReference>
<name>A0A443RVJ9_9ACAR</name>
<comment type="caution">
    <text evidence="4">The sequence shown here is derived from an EMBL/GenBank/DDBJ whole genome shotgun (WGS) entry which is preliminary data.</text>
</comment>
<reference evidence="4 5" key="1">
    <citation type="journal article" date="2018" name="Gigascience">
        <title>Genomes of trombidid mites reveal novel predicted allergens and laterally-transferred genes associated with secondary metabolism.</title>
        <authorList>
            <person name="Dong X."/>
            <person name="Chaisiri K."/>
            <person name="Xia D."/>
            <person name="Armstrong S.D."/>
            <person name="Fang Y."/>
            <person name="Donnelly M.J."/>
            <person name="Kadowaki T."/>
            <person name="McGarry J.W."/>
            <person name="Darby A.C."/>
            <person name="Makepeace B.L."/>
        </authorList>
    </citation>
    <scope>NUCLEOTIDE SEQUENCE [LARGE SCALE GENOMIC DNA]</scope>
    <source>
        <strain evidence="4">UoL-UT</strain>
    </source>
</reference>
<evidence type="ECO:0000313" key="4">
    <source>
        <dbReference type="EMBL" id="RWS19069.1"/>
    </source>
</evidence>
<dbReference type="GO" id="GO:0005874">
    <property type="term" value="C:microtubule"/>
    <property type="evidence" value="ECO:0007669"/>
    <property type="project" value="TreeGrafter"/>
</dbReference>
<dbReference type="GO" id="GO:0008017">
    <property type="term" value="F:microtubule binding"/>
    <property type="evidence" value="ECO:0007669"/>
    <property type="project" value="TreeGrafter"/>
</dbReference>
<dbReference type="PROSITE" id="PS51718">
    <property type="entry name" value="G_DYNAMIN_2"/>
    <property type="match status" value="1"/>
</dbReference>
<dbReference type="InterPro" id="IPR030381">
    <property type="entry name" value="G_DYNAMIN_dom"/>
</dbReference>
<dbReference type="OrthoDB" id="5061070at2759"/>
<dbReference type="InterPro" id="IPR000375">
    <property type="entry name" value="Dynamin_stalk"/>
</dbReference>
<dbReference type="AlphaFoldDB" id="A0A443RVJ9"/>
<dbReference type="PRINTS" id="PR00195">
    <property type="entry name" value="DYNAMIN"/>
</dbReference>
<organism evidence="4 5">
    <name type="scientific">Leptotrombidium deliense</name>
    <dbReference type="NCBI Taxonomy" id="299467"/>
    <lineage>
        <taxon>Eukaryota</taxon>
        <taxon>Metazoa</taxon>
        <taxon>Ecdysozoa</taxon>
        <taxon>Arthropoda</taxon>
        <taxon>Chelicerata</taxon>
        <taxon>Arachnida</taxon>
        <taxon>Acari</taxon>
        <taxon>Acariformes</taxon>
        <taxon>Trombidiformes</taxon>
        <taxon>Prostigmata</taxon>
        <taxon>Anystina</taxon>
        <taxon>Parasitengona</taxon>
        <taxon>Trombiculoidea</taxon>
        <taxon>Trombiculidae</taxon>
        <taxon>Leptotrombidium</taxon>
    </lineage>
</organism>
<dbReference type="GO" id="GO:0003924">
    <property type="term" value="F:GTPase activity"/>
    <property type="evidence" value="ECO:0007669"/>
    <property type="project" value="TreeGrafter"/>
</dbReference>
<sequence length="205" mass="22954">LATSDSIKIARDVDPDGERTIGVLTKLDLMDKGTNARDILDNKVVPLKRGYIGVVNRSQSDIAKNKDIKSAIEAEEYFFHTHPAYYDVANQLGTAYLQKLLNENLTTHIKSAMPGLVNKLEATLREVCEQQEKVKMNFGDENSKTKFILNSLKEIINQFEMKIGLVAKSGLVIDKLTGGALINRIMNKGFRSAIQKMSLNDDRLR</sequence>
<proteinExistence type="predicted"/>
<accession>A0A443RVJ9</accession>
<gene>
    <name evidence="4" type="ORF">B4U80_07286</name>
</gene>
<dbReference type="Pfam" id="PF01031">
    <property type="entry name" value="Dynamin_M"/>
    <property type="match status" value="1"/>
</dbReference>